<dbReference type="EMBL" id="UPXX01000013">
    <property type="protein sequence ID" value="VBB42576.1"/>
    <property type="molecule type" value="Genomic_DNA"/>
</dbReference>
<reference evidence="1" key="1">
    <citation type="submission" date="2018-07" db="EMBL/GenBank/DDBJ databases">
        <authorList>
            <consortium name="Genoscope - CEA"/>
            <person name="William W."/>
        </authorList>
    </citation>
    <scope>NUCLEOTIDE SEQUENCE</scope>
    <source>
        <strain evidence="1">IK1</strain>
    </source>
</reference>
<organism evidence="1">
    <name type="scientific">Uncultured Desulfatiglans sp</name>
    <dbReference type="NCBI Taxonomy" id="1748965"/>
    <lineage>
        <taxon>Bacteria</taxon>
        <taxon>Pseudomonadati</taxon>
        <taxon>Thermodesulfobacteriota</taxon>
        <taxon>Desulfobacteria</taxon>
        <taxon>Desulfatiglandales</taxon>
        <taxon>Desulfatiglandaceae</taxon>
        <taxon>Desulfatiglans</taxon>
        <taxon>environmental samples</taxon>
    </lineage>
</organism>
<proteinExistence type="predicted"/>
<name>A0A653A3F5_UNCDX</name>
<dbReference type="PANTHER" id="PTHR36456">
    <property type="entry name" value="UPF0232 PROTEIN SCO3875"/>
    <property type="match status" value="1"/>
</dbReference>
<sequence>MEYTKKTLTPIKDILAEILESRTSPLGQGLYPILRIWEQVMGRPVAEHARPVSFKDAVLKVSVTDPVWMQELTYREPEIKEKLDLALGRDIVRKIVFRMGY</sequence>
<protein>
    <recommendedName>
        <fullName evidence="2">DUF721 domain-containing protein</fullName>
    </recommendedName>
</protein>
<dbReference type="AlphaFoldDB" id="A0A653A3F5"/>
<dbReference type="Pfam" id="PF05258">
    <property type="entry name" value="DciA"/>
    <property type="match status" value="1"/>
</dbReference>
<dbReference type="InterPro" id="IPR007922">
    <property type="entry name" value="DciA-like"/>
</dbReference>
<evidence type="ECO:0000313" key="1">
    <source>
        <dbReference type="EMBL" id="VBB42576.1"/>
    </source>
</evidence>
<accession>A0A653A3F5</accession>
<evidence type="ECO:0008006" key="2">
    <source>
        <dbReference type="Google" id="ProtNLM"/>
    </source>
</evidence>
<gene>
    <name evidence="1" type="ORF">TRIP_B200716</name>
</gene>
<dbReference type="PANTHER" id="PTHR36456:SF1">
    <property type="entry name" value="UPF0232 PROTEIN SCO3875"/>
    <property type="match status" value="1"/>
</dbReference>